<feature type="transmembrane region" description="Helical" evidence="1">
    <location>
        <begin position="79"/>
        <end position="99"/>
    </location>
</feature>
<sequence>MTLDWLTFAAIAGMAAATYLTRVLGFWMVARLSLKGRGAAALEAVPGSVLIAVIAPTVLLQGPAEVLAAVITLGLAWRMPILVAVIGGVASVVALRWLLG</sequence>
<comment type="caution">
    <text evidence="2">The sequence shown here is derived from an EMBL/GenBank/DDBJ whole genome shotgun (WGS) entry which is preliminary data.</text>
</comment>
<name>A0A839SXV6_9PROT</name>
<evidence type="ECO:0000313" key="2">
    <source>
        <dbReference type="EMBL" id="MBB3066366.1"/>
    </source>
</evidence>
<dbReference type="AlphaFoldDB" id="A0A839SXV6"/>
<dbReference type="EMBL" id="JACHXA010000008">
    <property type="protein sequence ID" value="MBB3066366.1"/>
    <property type="molecule type" value="Genomic_DNA"/>
</dbReference>
<evidence type="ECO:0000313" key="3">
    <source>
        <dbReference type="Proteomes" id="UP000581135"/>
    </source>
</evidence>
<evidence type="ECO:0000256" key="1">
    <source>
        <dbReference type="SAM" id="Phobius"/>
    </source>
</evidence>
<dbReference type="Pfam" id="PF05437">
    <property type="entry name" value="AzlD"/>
    <property type="match status" value="1"/>
</dbReference>
<protein>
    <submittedName>
        <fullName evidence="2">Putative membrane protein</fullName>
    </submittedName>
</protein>
<feature type="transmembrane region" description="Helical" evidence="1">
    <location>
        <begin position="39"/>
        <end position="59"/>
    </location>
</feature>
<gene>
    <name evidence="2" type="ORF">FHR98_002672</name>
</gene>
<dbReference type="InterPro" id="IPR008407">
    <property type="entry name" value="Brnchd-chn_aa_trnsp_AzlD"/>
</dbReference>
<feature type="transmembrane region" description="Helical" evidence="1">
    <location>
        <begin position="6"/>
        <end position="27"/>
    </location>
</feature>
<dbReference type="RefSeq" id="WP_183417187.1">
    <property type="nucleotide sequence ID" value="NZ_JACHXA010000008.1"/>
</dbReference>
<dbReference type="Proteomes" id="UP000581135">
    <property type="component" value="Unassembled WGS sequence"/>
</dbReference>
<keyword evidence="1" id="KW-0812">Transmembrane</keyword>
<keyword evidence="1" id="KW-0472">Membrane</keyword>
<proteinExistence type="predicted"/>
<reference evidence="2 3" key="1">
    <citation type="submission" date="2020-08" db="EMBL/GenBank/DDBJ databases">
        <title>Genomic Encyclopedia of Type Strains, Phase III (KMG-III): the genomes of soil and plant-associated and newly described type strains.</title>
        <authorList>
            <person name="Whitman W."/>
        </authorList>
    </citation>
    <scope>NUCLEOTIDE SEQUENCE [LARGE SCALE GENOMIC DNA]</scope>
    <source>
        <strain evidence="2 3">CECT 8803</strain>
    </source>
</reference>
<keyword evidence="3" id="KW-1185">Reference proteome</keyword>
<accession>A0A839SXV6</accession>
<keyword evidence="1" id="KW-1133">Transmembrane helix</keyword>
<organism evidence="2 3">
    <name type="scientific">Limibacillus halophilus</name>
    <dbReference type="NCBI Taxonomy" id="1579333"/>
    <lineage>
        <taxon>Bacteria</taxon>
        <taxon>Pseudomonadati</taxon>
        <taxon>Pseudomonadota</taxon>
        <taxon>Alphaproteobacteria</taxon>
        <taxon>Rhodospirillales</taxon>
        <taxon>Rhodovibrionaceae</taxon>
        <taxon>Limibacillus</taxon>
    </lineage>
</organism>